<dbReference type="AlphaFoldDB" id="A0A7Y9LTP0"/>
<dbReference type="GO" id="GO:0008725">
    <property type="term" value="F:DNA-3-methyladenine glycosylase activity"/>
    <property type="evidence" value="ECO:0007669"/>
    <property type="project" value="TreeGrafter"/>
</dbReference>
<dbReference type="Gene3D" id="1.10.340.30">
    <property type="entry name" value="Hypothetical protein, domain 2"/>
    <property type="match status" value="1"/>
</dbReference>
<gene>
    <name evidence="3" type="ORF">FHU41_001605</name>
    <name evidence="4" type="ORF">FHU41_001650</name>
</gene>
<dbReference type="GO" id="GO:0032131">
    <property type="term" value="F:alkylated DNA binding"/>
    <property type="evidence" value="ECO:0007669"/>
    <property type="project" value="TreeGrafter"/>
</dbReference>
<dbReference type="RefSeq" id="WP_179389028.1">
    <property type="nucleotide sequence ID" value="NZ_JACBYQ010000001.1"/>
</dbReference>
<dbReference type="GO" id="GO:0006307">
    <property type="term" value="P:DNA alkylation repair"/>
    <property type="evidence" value="ECO:0007669"/>
    <property type="project" value="TreeGrafter"/>
</dbReference>
<dbReference type="GO" id="GO:0006285">
    <property type="term" value="P:base-excision repair, AP site formation"/>
    <property type="evidence" value="ECO:0007669"/>
    <property type="project" value="TreeGrafter"/>
</dbReference>
<keyword evidence="1" id="KW-0227">DNA damage</keyword>
<protein>
    <submittedName>
        <fullName evidence="3">3-methyladenine DNA glycosylase/8-oxoguanine DNA glycosylase</fullName>
    </submittedName>
</protein>
<evidence type="ECO:0000313" key="3">
    <source>
        <dbReference type="EMBL" id="NYE95384.1"/>
    </source>
</evidence>
<dbReference type="EMBL" id="JACBYQ010000002">
    <property type="protein sequence ID" value="NYE95400.1"/>
    <property type="molecule type" value="Genomic_DNA"/>
</dbReference>
<dbReference type="EMBL" id="JACBYQ010000001">
    <property type="protein sequence ID" value="NYE95384.1"/>
    <property type="molecule type" value="Genomic_DNA"/>
</dbReference>
<dbReference type="GO" id="GO:0005737">
    <property type="term" value="C:cytoplasm"/>
    <property type="evidence" value="ECO:0007669"/>
    <property type="project" value="TreeGrafter"/>
</dbReference>
<dbReference type="PANTHER" id="PTHR43003">
    <property type="entry name" value="DNA-3-METHYLADENINE GLYCOSYLASE"/>
    <property type="match status" value="1"/>
</dbReference>
<dbReference type="PANTHER" id="PTHR43003:SF6">
    <property type="entry name" value="DNA GLYCOSYLASE"/>
    <property type="match status" value="1"/>
</dbReference>
<reference evidence="3 5" key="1">
    <citation type="submission" date="2020-07" db="EMBL/GenBank/DDBJ databases">
        <title>Sequencing the genomes of 1000 actinobacteria strains.</title>
        <authorList>
            <person name="Klenk H.-P."/>
        </authorList>
    </citation>
    <scope>NUCLEOTIDE SEQUENCE [LARGE SCALE GENOMIC DNA]</scope>
    <source>
        <strain evidence="3 5">DSM 102047</strain>
    </source>
</reference>
<accession>A0A7Y9LTP0</accession>
<proteinExistence type="predicted"/>
<evidence type="ECO:0000256" key="2">
    <source>
        <dbReference type="ARBA" id="ARBA00023204"/>
    </source>
</evidence>
<keyword evidence="2" id="KW-0234">DNA repair</keyword>
<comment type="caution">
    <text evidence="3">The sequence shown here is derived from an EMBL/GenBank/DDBJ whole genome shotgun (WGS) entry which is preliminary data.</text>
</comment>
<evidence type="ECO:0000256" key="1">
    <source>
        <dbReference type="ARBA" id="ARBA00022763"/>
    </source>
</evidence>
<dbReference type="GO" id="GO:0043916">
    <property type="term" value="F:DNA-7-methylguanine glycosylase activity"/>
    <property type="evidence" value="ECO:0007669"/>
    <property type="project" value="TreeGrafter"/>
</dbReference>
<evidence type="ECO:0000313" key="5">
    <source>
        <dbReference type="Proteomes" id="UP000521748"/>
    </source>
</evidence>
<sequence>MSTASEQPRELIWRAQGSYDLHATVGIVQRSSTDPCAVFHQGAWWFAFHTPLGPATLSLRQIGTEVRAQALGPGAEAALEGVPALLGAEDDWSEFDSASFQASLPAHVREARRRHPGLRLPSTGRILDSLIPLILEQKVTGKEAFSGYRRLINQYGSTPPGAQLSGFPPRLRLAPSAAVWSKIPSWHWHQAGVGPQRSDTVMRALQRASALERLGRLNATQAGAGLQSISGIGPWTAAEVTQRSHGDPDAVAVGDYHLPGFVGIALTGEAVDDDGMLELLEPWRGHRQRVVRMLYLSGISKERHGPRMSVRDYRRI</sequence>
<dbReference type="Proteomes" id="UP000521748">
    <property type="component" value="Unassembled WGS sequence"/>
</dbReference>
<dbReference type="InterPro" id="IPR051912">
    <property type="entry name" value="Alkylbase_DNA_Glycosylase/TA"/>
</dbReference>
<keyword evidence="5" id="KW-1185">Reference proteome</keyword>
<dbReference type="InterPro" id="IPR011257">
    <property type="entry name" value="DNA_glycosylase"/>
</dbReference>
<organism evidence="3 5">
    <name type="scientific">Psychromicrobium silvestre</name>
    <dbReference type="NCBI Taxonomy" id="1645614"/>
    <lineage>
        <taxon>Bacteria</taxon>
        <taxon>Bacillati</taxon>
        <taxon>Actinomycetota</taxon>
        <taxon>Actinomycetes</taxon>
        <taxon>Micrococcales</taxon>
        <taxon>Micrococcaceae</taxon>
        <taxon>Psychromicrobium</taxon>
    </lineage>
</organism>
<evidence type="ECO:0000313" key="4">
    <source>
        <dbReference type="EMBL" id="NYE95400.1"/>
    </source>
</evidence>
<name>A0A7Y9LTP0_9MICC</name>
<dbReference type="SUPFAM" id="SSF48150">
    <property type="entry name" value="DNA-glycosylase"/>
    <property type="match status" value="1"/>
</dbReference>
<dbReference type="GO" id="GO:0032993">
    <property type="term" value="C:protein-DNA complex"/>
    <property type="evidence" value="ECO:0007669"/>
    <property type="project" value="TreeGrafter"/>
</dbReference>